<organism evidence="3 4">
    <name type="scientific">Schaalia odontolytica</name>
    <dbReference type="NCBI Taxonomy" id="1660"/>
    <lineage>
        <taxon>Bacteria</taxon>
        <taxon>Bacillati</taxon>
        <taxon>Actinomycetota</taxon>
        <taxon>Actinomycetes</taxon>
        <taxon>Actinomycetales</taxon>
        <taxon>Actinomycetaceae</taxon>
        <taxon>Schaalia</taxon>
    </lineage>
</organism>
<name>A0A0V8RS85_9ACTO</name>
<protein>
    <submittedName>
        <fullName evidence="3">Alpha/beta hydrolase</fullName>
    </submittedName>
</protein>
<dbReference type="SUPFAM" id="SSF53474">
    <property type="entry name" value="alpha/beta-Hydrolases"/>
    <property type="match status" value="1"/>
</dbReference>
<dbReference type="InterPro" id="IPR050300">
    <property type="entry name" value="GDXG_lipolytic_enzyme"/>
</dbReference>
<evidence type="ECO:0000259" key="2">
    <source>
        <dbReference type="Pfam" id="PF07859"/>
    </source>
</evidence>
<sequence length="294" mass="31674">MSLQMRLVHARKGLTPPALHTEEAAREMAAGAPQQHPMPASMRARFTATCDKGVTRVLPKQGLRSGGALIFLHGGAYLFPLVDGQWGIVEGLIDRTGLPVIIPDYPLAPEHTAAEAFDFVQPIIDEAQAEFGRVIIFGDSAGGGLALSLAMQRRDAGTRQVDGLVLYAPWVDVTMTNPAIEEMQRRDKILRVPGLAWAGRAWAGELDPADWRVSPLYGDPAGLPPIRVFQGDADIVGPDVIEFARKAARAGVDVRLRVEPDGFHVYVLGVPTIPEAEAALDHSARFISGILTQA</sequence>
<dbReference type="InterPro" id="IPR013094">
    <property type="entry name" value="AB_hydrolase_3"/>
</dbReference>
<dbReference type="GO" id="GO:0016787">
    <property type="term" value="F:hydrolase activity"/>
    <property type="evidence" value="ECO:0007669"/>
    <property type="project" value="UniProtKB-KW"/>
</dbReference>
<dbReference type="Gene3D" id="3.40.50.1820">
    <property type="entry name" value="alpha/beta hydrolase"/>
    <property type="match status" value="1"/>
</dbReference>
<gene>
    <name evidence="3" type="ORF">APY09_05755</name>
</gene>
<dbReference type="PANTHER" id="PTHR48081:SF8">
    <property type="entry name" value="ALPHA_BETA HYDROLASE FOLD-3 DOMAIN-CONTAINING PROTEIN-RELATED"/>
    <property type="match status" value="1"/>
</dbReference>
<comment type="caution">
    <text evidence="3">The sequence shown here is derived from an EMBL/GenBank/DDBJ whole genome shotgun (WGS) entry which is preliminary data.</text>
</comment>
<proteinExistence type="predicted"/>
<dbReference type="PANTHER" id="PTHR48081">
    <property type="entry name" value="AB HYDROLASE SUPERFAMILY PROTEIN C4A8.06C"/>
    <property type="match status" value="1"/>
</dbReference>
<dbReference type="InterPro" id="IPR029058">
    <property type="entry name" value="AB_hydrolase_fold"/>
</dbReference>
<reference evidence="3 4" key="1">
    <citation type="submission" date="2015-10" db="EMBL/GenBank/DDBJ databases">
        <title>Draft Genome of Actinomyces odontolyticus subsp. actinosynbacter strain XH001.</title>
        <authorList>
            <person name="Mclean J.S."/>
            <person name="He X."/>
        </authorList>
    </citation>
    <scope>NUCLEOTIDE SEQUENCE [LARGE SCALE GENOMIC DNA]</scope>
    <source>
        <strain evidence="3 4">XH001</strain>
    </source>
</reference>
<dbReference type="AlphaFoldDB" id="A0A0V8RS85"/>
<evidence type="ECO:0000256" key="1">
    <source>
        <dbReference type="ARBA" id="ARBA00022801"/>
    </source>
</evidence>
<accession>A0A0V8RS85</accession>
<evidence type="ECO:0000313" key="3">
    <source>
        <dbReference type="EMBL" id="KSW10976.1"/>
    </source>
</evidence>
<feature type="domain" description="Alpha/beta hydrolase fold-3" evidence="2">
    <location>
        <begin position="69"/>
        <end position="267"/>
    </location>
</feature>
<dbReference type="OrthoDB" id="9803828at2"/>
<evidence type="ECO:0000313" key="4">
    <source>
        <dbReference type="Proteomes" id="UP000054686"/>
    </source>
</evidence>
<dbReference type="EMBL" id="LLVT01000002">
    <property type="protein sequence ID" value="KSW10976.1"/>
    <property type="molecule type" value="Genomic_DNA"/>
</dbReference>
<dbReference type="RefSeq" id="WP_060566623.1">
    <property type="nucleotide sequence ID" value="NZ_CP040006.1"/>
</dbReference>
<dbReference type="Proteomes" id="UP000054686">
    <property type="component" value="Unassembled WGS sequence"/>
</dbReference>
<dbReference type="Pfam" id="PF07859">
    <property type="entry name" value="Abhydrolase_3"/>
    <property type="match status" value="1"/>
</dbReference>
<keyword evidence="1 3" id="KW-0378">Hydrolase</keyword>